<proteinExistence type="predicted"/>
<dbReference type="AlphaFoldDB" id="A0A6M7TC97"/>
<evidence type="ECO:0000313" key="2">
    <source>
        <dbReference type="EMBL" id="RJT31705.1"/>
    </source>
</evidence>
<organism evidence="2 3">
    <name type="scientific">Mesorhizobium jarvisii</name>
    <dbReference type="NCBI Taxonomy" id="1777867"/>
    <lineage>
        <taxon>Bacteria</taxon>
        <taxon>Pseudomonadati</taxon>
        <taxon>Pseudomonadota</taxon>
        <taxon>Alphaproteobacteria</taxon>
        <taxon>Hyphomicrobiales</taxon>
        <taxon>Phyllobacteriaceae</taxon>
        <taxon>Mesorhizobium</taxon>
    </lineage>
</organism>
<protein>
    <submittedName>
        <fullName evidence="2">Lysozyme inhibitor LprI family protein</fullName>
    </submittedName>
</protein>
<keyword evidence="3" id="KW-1185">Reference proteome</keyword>
<reference evidence="2 3" key="1">
    <citation type="submission" date="2018-09" db="EMBL/GenBank/DDBJ databases">
        <title>Mesorhizobium carmichaelinearum sp. nov. isolated from Carmichaelinea spp. root nodules in New Zealand.</title>
        <authorList>
            <person name="De Meyer S.E."/>
        </authorList>
    </citation>
    <scope>NUCLEOTIDE SEQUENCE [LARGE SCALE GENOMIC DNA]</scope>
    <source>
        <strain evidence="2 3">LMG 28313</strain>
    </source>
</reference>
<feature type="domain" description="Lysozyme inhibitor LprI-like N-terminal" evidence="1">
    <location>
        <begin position="30"/>
        <end position="122"/>
    </location>
</feature>
<accession>A0A6M7TC97</accession>
<evidence type="ECO:0000259" key="1">
    <source>
        <dbReference type="Pfam" id="PF07007"/>
    </source>
</evidence>
<dbReference type="PANTHER" id="PTHR39176:SF1">
    <property type="entry name" value="PERIPLASMIC PROTEIN"/>
    <property type="match status" value="1"/>
</dbReference>
<comment type="caution">
    <text evidence="2">The sequence shown here is derived from an EMBL/GenBank/DDBJ whole genome shotgun (WGS) entry which is preliminary data.</text>
</comment>
<gene>
    <name evidence="2" type="ORF">D3242_21495</name>
</gene>
<name>A0A6M7TC97_9HYPH</name>
<sequence>MLRYACLFGILAMTTAHPAMAQSDDEMKACVDRSGGATSEMLDCGKVEIDKFDARLNAAYNTLMHREQGPQRARLQREQRAWLKHHLREAHRLAADPNNGSAAFLTSQSFELDDLSARTAELEKRVQQNP</sequence>
<dbReference type="Proteomes" id="UP000275530">
    <property type="component" value="Unassembled WGS sequence"/>
</dbReference>
<dbReference type="Pfam" id="PF07007">
    <property type="entry name" value="LprI"/>
    <property type="match status" value="1"/>
</dbReference>
<dbReference type="RefSeq" id="WP_064985303.1">
    <property type="nucleotide sequence ID" value="NZ_CP033507.1"/>
</dbReference>
<dbReference type="PANTHER" id="PTHR39176">
    <property type="entry name" value="PERIPLASMIC PROTEIN-RELATED"/>
    <property type="match status" value="1"/>
</dbReference>
<dbReference type="EMBL" id="QZXA01000008">
    <property type="protein sequence ID" value="RJT31705.1"/>
    <property type="molecule type" value="Genomic_DNA"/>
</dbReference>
<dbReference type="InterPro" id="IPR009739">
    <property type="entry name" value="LprI-like_N"/>
</dbReference>
<evidence type="ECO:0000313" key="3">
    <source>
        <dbReference type="Proteomes" id="UP000275530"/>
    </source>
</evidence>
<dbReference type="Gene3D" id="1.20.1270.180">
    <property type="match status" value="1"/>
</dbReference>